<accession>A0AAV7SR09</accession>
<dbReference type="EMBL" id="JANPWB010000008">
    <property type="protein sequence ID" value="KAJ1166512.1"/>
    <property type="molecule type" value="Genomic_DNA"/>
</dbReference>
<dbReference type="Proteomes" id="UP001066276">
    <property type="component" value="Chromosome 4_2"/>
</dbReference>
<feature type="region of interest" description="Disordered" evidence="1">
    <location>
        <begin position="144"/>
        <end position="165"/>
    </location>
</feature>
<comment type="caution">
    <text evidence="2">The sequence shown here is derived from an EMBL/GenBank/DDBJ whole genome shotgun (WGS) entry which is preliminary data.</text>
</comment>
<dbReference type="AlphaFoldDB" id="A0AAV7SR09"/>
<sequence>MACAPGEACLIPWARLEDGWAEAVETVAAVLEQCLHGGSCLLLVFPGGRLHIRDQSGALLEGGALFPDLQPEEVWRWLEMWDKAALGRPAGTNGVARRASGADDPYWQTREGGQTEVSMDRVSEDDPAPRIEIQQDGTMAVVPAGLVDGSGAGPDLDSLSASTQN</sequence>
<feature type="region of interest" description="Disordered" evidence="1">
    <location>
        <begin position="92"/>
        <end position="115"/>
    </location>
</feature>
<keyword evidence="3" id="KW-1185">Reference proteome</keyword>
<proteinExistence type="predicted"/>
<gene>
    <name evidence="2" type="ORF">NDU88_006912</name>
</gene>
<name>A0AAV7SR09_PLEWA</name>
<evidence type="ECO:0000313" key="2">
    <source>
        <dbReference type="EMBL" id="KAJ1166512.1"/>
    </source>
</evidence>
<evidence type="ECO:0000256" key="1">
    <source>
        <dbReference type="SAM" id="MobiDB-lite"/>
    </source>
</evidence>
<evidence type="ECO:0000313" key="3">
    <source>
        <dbReference type="Proteomes" id="UP001066276"/>
    </source>
</evidence>
<organism evidence="2 3">
    <name type="scientific">Pleurodeles waltl</name>
    <name type="common">Iberian ribbed newt</name>
    <dbReference type="NCBI Taxonomy" id="8319"/>
    <lineage>
        <taxon>Eukaryota</taxon>
        <taxon>Metazoa</taxon>
        <taxon>Chordata</taxon>
        <taxon>Craniata</taxon>
        <taxon>Vertebrata</taxon>
        <taxon>Euteleostomi</taxon>
        <taxon>Amphibia</taxon>
        <taxon>Batrachia</taxon>
        <taxon>Caudata</taxon>
        <taxon>Salamandroidea</taxon>
        <taxon>Salamandridae</taxon>
        <taxon>Pleurodelinae</taxon>
        <taxon>Pleurodeles</taxon>
    </lineage>
</organism>
<reference evidence="2" key="1">
    <citation type="journal article" date="2022" name="bioRxiv">
        <title>Sequencing and chromosome-scale assembly of the giantPleurodeles waltlgenome.</title>
        <authorList>
            <person name="Brown T."/>
            <person name="Elewa A."/>
            <person name="Iarovenko S."/>
            <person name="Subramanian E."/>
            <person name="Araus A.J."/>
            <person name="Petzold A."/>
            <person name="Susuki M."/>
            <person name="Suzuki K.-i.T."/>
            <person name="Hayashi T."/>
            <person name="Toyoda A."/>
            <person name="Oliveira C."/>
            <person name="Osipova E."/>
            <person name="Leigh N.D."/>
            <person name="Simon A."/>
            <person name="Yun M.H."/>
        </authorList>
    </citation>
    <scope>NUCLEOTIDE SEQUENCE</scope>
    <source>
        <strain evidence="2">20211129_DDA</strain>
        <tissue evidence="2">Liver</tissue>
    </source>
</reference>
<protein>
    <submittedName>
        <fullName evidence="2">Uncharacterized protein</fullName>
    </submittedName>
</protein>